<protein>
    <recommendedName>
        <fullName evidence="4">Ubiquitin-like protease family profile domain-containing protein</fullName>
    </recommendedName>
</protein>
<evidence type="ECO:0000313" key="5">
    <source>
        <dbReference type="EMBL" id="ESQ37317.1"/>
    </source>
</evidence>
<reference evidence="5 6" key="1">
    <citation type="journal article" date="2013" name="Front. Plant Sci.">
        <title>The Reference Genome of the Halophytic Plant Eutrema salsugineum.</title>
        <authorList>
            <person name="Yang R."/>
            <person name="Jarvis D.E."/>
            <person name="Chen H."/>
            <person name="Beilstein M.A."/>
            <person name="Grimwood J."/>
            <person name="Jenkins J."/>
            <person name="Shu S."/>
            <person name="Prochnik S."/>
            <person name="Xin M."/>
            <person name="Ma C."/>
            <person name="Schmutz J."/>
            <person name="Wing R.A."/>
            <person name="Mitchell-Olds T."/>
            <person name="Schumaker K.S."/>
            <person name="Wang X."/>
        </authorList>
    </citation>
    <scope>NUCLEOTIDE SEQUENCE [LARGE SCALE GENOMIC DNA]</scope>
</reference>
<comment type="similarity">
    <text evidence="1">Belongs to the peptidase C48 family.</text>
</comment>
<feature type="domain" description="Ubiquitin-like protease family profile" evidence="4">
    <location>
        <begin position="36"/>
        <end position="212"/>
    </location>
</feature>
<keyword evidence="2" id="KW-0645">Protease</keyword>
<evidence type="ECO:0000313" key="6">
    <source>
        <dbReference type="Proteomes" id="UP000030689"/>
    </source>
</evidence>
<dbReference type="Pfam" id="PF02902">
    <property type="entry name" value="Peptidase_C48"/>
    <property type="match status" value="2"/>
</dbReference>
<dbReference type="SUPFAM" id="SSF54001">
    <property type="entry name" value="Cysteine proteinases"/>
    <property type="match status" value="1"/>
</dbReference>
<name>V4L4U8_EUTSA</name>
<dbReference type="Proteomes" id="UP000030689">
    <property type="component" value="Unassembled WGS sequence"/>
</dbReference>
<evidence type="ECO:0000256" key="1">
    <source>
        <dbReference type="ARBA" id="ARBA00005234"/>
    </source>
</evidence>
<dbReference type="Gene3D" id="3.40.395.10">
    <property type="entry name" value="Adenoviral Proteinase, Chain A"/>
    <property type="match status" value="1"/>
</dbReference>
<dbReference type="PROSITE" id="PS50600">
    <property type="entry name" value="ULP_PROTEASE"/>
    <property type="match status" value="1"/>
</dbReference>
<dbReference type="GO" id="GO:0008234">
    <property type="term" value="F:cysteine-type peptidase activity"/>
    <property type="evidence" value="ECO:0007669"/>
    <property type="project" value="InterPro"/>
</dbReference>
<sequence>MIGQTPAVGDTENAVLQRFEKAMKAFKRPLTCVDGTMLTSKDISEMVGRQKSMPAKVMDSLCMLGRHLLRDDSRKPRLDVLDTKFVSMLTKLYPKFSRTDNRADFKFSKAVIDKIEGRGEVDRHWVFLAVDLSSRKIQIINCNANLRTDASMKTEIRPIAEMLPYLFRQVAANDEMSQVASTQYEIARVADVPQVNSTHDAGLVAYFLMLSHAIFGMEGSTDFDLTHIDLEAKKVATVGSYLYLC</sequence>
<organism evidence="5 6">
    <name type="scientific">Eutrema salsugineum</name>
    <name type="common">Saltwater cress</name>
    <name type="synonym">Sisymbrium salsugineum</name>
    <dbReference type="NCBI Taxonomy" id="72664"/>
    <lineage>
        <taxon>Eukaryota</taxon>
        <taxon>Viridiplantae</taxon>
        <taxon>Streptophyta</taxon>
        <taxon>Embryophyta</taxon>
        <taxon>Tracheophyta</taxon>
        <taxon>Spermatophyta</taxon>
        <taxon>Magnoliopsida</taxon>
        <taxon>eudicotyledons</taxon>
        <taxon>Gunneridae</taxon>
        <taxon>Pentapetalae</taxon>
        <taxon>rosids</taxon>
        <taxon>malvids</taxon>
        <taxon>Brassicales</taxon>
        <taxon>Brassicaceae</taxon>
        <taxon>Eutremeae</taxon>
        <taxon>Eutrema</taxon>
    </lineage>
</organism>
<evidence type="ECO:0000256" key="2">
    <source>
        <dbReference type="ARBA" id="ARBA00022670"/>
    </source>
</evidence>
<gene>
    <name evidence="5" type="ORF">EUTSA_v10003093mg</name>
</gene>
<dbReference type="KEGG" id="eus:EUTSA_v10003093mg"/>
<proteinExistence type="inferred from homology"/>
<dbReference type="AlphaFoldDB" id="V4L4U8"/>
<keyword evidence="3" id="KW-0378">Hydrolase</keyword>
<dbReference type="Gramene" id="ESQ37317">
    <property type="protein sequence ID" value="ESQ37317"/>
    <property type="gene ID" value="EUTSA_v10003093mg"/>
</dbReference>
<dbReference type="OMA" id="ANDEMSQ"/>
<accession>V4L4U8</accession>
<evidence type="ECO:0000259" key="4">
    <source>
        <dbReference type="PROSITE" id="PS50600"/>
    </source>
</evidence>
<dbReference type="EMBL" id="KI517609">
    <property type="protein sequence ID" value="ESQ37317.1"/>
    <property type="molecule type" value="Genomic_DNA"/>
</dbReference>
<keyword evidence="6" id="KW-1185">Reference proteome</keyword>
<dbReference type="InterPro" id="IPR038765">
    <property type="entry name" value="Papain-like_cys_pep_sf"/>
</dbReference>
<dbReference type="GO" id="GO:0006508">
    <property type="term" value="P:proteolysis"/>
    <property type="evidence" value="ECO:0007669"/>
    <property type="project" value="UniProtKB-KW"/>
</dbReference>
<evidence type="ECO:0000256" key="3">
    <source>
        <dbReference type="ARBA" id="ARBA00022801"/>
    </source>
</evidence>
<dbReference type="InterPro" id="IPR003653">
    <property type="entry name" value="Peptidase_C48_C"/>
</dbReference>